<organism evidence="1 2">
    <name type="scientific">Kordiimonas sediminis</name>
    <dbReference type="NCBI Taxonomy" id="1735581"/>
    <lineage>
        <taxon>Bacteria</taxon>
        <taxon>Pseudomonadati</taxon>
        <taxon>Pseudomonadota</taxon>
        <taxon>Alphaproteobacteria</taxon>
        <taxon>Kordiimonadales</taxon>
        <taxon>Kordiimonadaceae</taxon>
        <taxon>Kordiimonas</taxon>
    </lineage>
</organism>
<dbReference type="Pfam" id="PF07310">
    <property type="entry name" value="PAS_5"/>
    <property type="match status" value="1"/>
</dbReference>
<comment type="caution">
    <text evidence="1">The sequence shown here is derived from an EMBL/GenBank/DDBJ whole genome shotgun (WGS) entry which is preliminary data.</text>
</comment>
<dbReference type="EMBL" id="BNCI01000002">
    <property type="protein sequence ID" value="GHF23539.1"/>
    <property type="molecule type" value="Genomic_DNA"/>
</dbReference>
<proteinExistence type="predicted"/>
<evidence type="ECO:0000313" key="2">
    <source>
        <dbReference type="Proteomes" id="UP000630923"/>
    </source>
</evidence>
<name>A0A919E7X6_9PROT</name>
<protein>
    <recommendedName>
        <fullName evidence="3">PAS domain-containing protein</fullName>
    </recommendedName>
</protein>
<evidence type="ECO:0008006" key="3">
    <source>
        <dbReference type="Google" id="ProtNLM"/>
    </source>
</evidence>
<dbReference type="InterPro" id="IPR009922">
    <property type="entry name" value="DUF1457"/>
</dbReference>
<reference evidence="1" key="2">
    <citation type="submission" date="2020-09" db="EMBL/GenBank/DDBJ databases">
        <authorList>
            <person name="Sun Q."/>
            <person name="Kim S."/>
        </authorList>
    </citation>
    <scope>NUCLEOTIDE SEQUENCE</scope>
    <source>
        <strain evidence="1">KCTC 42590</strain>
    </source>
</reference>
<reference evidence="1" key="1">
    <citation type="journal article" date="2014" name="Int. J. Syst. Evol. Microbiol.">
        <title>Complete genome sequence of Corynebacterium casei LMG S-19264T (=DSM 44701T), isolated from a smear-ripened cheese.</title>
        <authorList>
            <consortium name="US DOE Joint Genome Institute (JGI-PGF)"/>
            <person name="Walter F."/>
            <person name="Albersmeier A."/>
            <person name="Kalinowski J."/>
            <person name="Ruckert C."/>
        </authorList>
    </citation>
    <scope>NUCLEOTIDE SEQUENCE</scope>
    <source>
        <strain evidence="1">KCTC 42590</strain>
    </source>
</reference>
<dbReference type="AlphaFoldDB" id="A0A919E7X6"/>
<accession>A0A919E7X6</accession>
<dbReference type="RefSeq" id="WP_191252073.1">
    <property type="nucleotide sequence ID" value="NZ_BNCI01000002.1"/>
</dbReference>
<dbReference type="Proteomes" id="UP000630923">
    <property type="component" value="Unassembled WGS sequence"/>
</dbReference>
<keyword evidence="2" id="KW-1185">Reference proteome</keyword>
<gene>
    <name evidence="1" type="ORF">GCM10017044_17600</name>
</gene>
<sequence length="213" mass="23961">MELSGPLSEMMEYWRALPRQTGSVIPNRLAFHPKHFTHIMPRLSLLKRVDDDQLMFGVVATSVEELWAHPVTGINAYDLAAPKMQQNLSRFCDAILDQPSGAFVKETVANEHGQLNQVNSLYLPMNDKDGIPNYILGCTLAEKPGNKVPLSDRFVLDHNKIRGIKFLDIGCGTPAVDFVLDNTPNTLTHTPRPNWWQRLIPTSSTRPSGPRRH</sequence>
<evidence type="ECO:0000313" key="1">
    <source>
        <dbReference type="EMBL" id="GHF23539.1"/>
    </source>
</evidence>